<dbReference type="GO" id="GO:0005524">
    <property type="term" value="F:ATP binding"/>
    <property type="evidence" value="ECO:0007669"/>
    <property type="project" value="UniProtKB-UniRule"/>
</dbReference>
<evidence type="ECO:0000256" key="5">
    <source>
        <dbReference type="ARBA" id="ARBA00022614"/>
    </source>
</evidence>
<keyword evidence="6" id="KW-0808">Transferase</keyword>
<dbReference type="SUPFAM" id="SSF56112">
    <property type="entry name" value="Protein kinase-like (PK-like)"/>
    <property type="match status" value="1"/>
</dbReference>
<dbReference type="OMA" id="KRSMDRH"/>
<feature type="chain" id="PRO_5021325630" description="non-specific serine/threonine protein kinase" evidence="23">
    <location>
        <begin position="29"/>
        <end position="951"/>
    </location>
</feature>
<keyword evidence="16" id="KW-0675">Receptor</keyword>
<dbReference type="PRINTS" id="PR00019">
    <property type="entry name" value="LEURICHRPT"/>
</dbReference>
<dbReference type="Gramene" id="RZC78536">
    <property type="protein sequence ID" value="RZC78536"/>
    <property type="gene ID" value="C5167_002725"/>
</dbReference>
<dbReference type="PROSITE" id="PS00108">
    <property type="entry name" value="PROTEIN_KINASE_ST"/>
    <property type="match status" value="1"/>
</dbReference>
<dbReference type="CDD" id="cd14066">
    <property type="entry name" value="STKc_IRAK"/>
    <property type="match status" value="1"/>
</dbReference>
<feature type="binding site" evidence="20">
    <location>
        <position position="632"/>
    </location>
    <ligand>
        <name>ATP</name>
        <dbReference type="ChEBI" id="CHEBI:30616"/>
    </ligand>
</feature>
<evidence type="ECO:0000256" key="17">
    <source>
        <dbReference type="ARBA" id="ARBA00023180"/>
    </source>
</evidence>
<evidence type="ECO:0000256" key="18">
    <source>
        <dbReference type="ARBA" id="ARBA00047899"/>
    </source>
</evidence>
<dbReference type="FunFam" id="3.30.200.20:FF:000226">
    <property type="entry name" value="receptor protein kinase TMK1"/>
    <property type="match status" value="1"/>
</dbReference>
<dbReference type="InterPro" id="IPR008271">
    <property type="entry name" value="Ser/Thr_kinase_AS"/>
</dbReference>
<feature type="compositionally biased region" description="Polar residues" evidence="21">
    <location>
        <begin position="925"/>
        <end position="936"/>
    </location>
</feature>
<keyword evidence="26" id="KW-1185">Reference proteome</keyword>
<evidence type="ECO:0000256" key="4">
    <source>
        <dbReference type="ARBA" id="ARBA00022527"/>
    </source>
</evidence>
<evidence type="ECO:0000256" key="8">
    <source>
        <dbReference type="ARBA" id="ARBA00022729"/>
    </source>
</evidence>
<evidence type="ECO:0000256" key="13">
    <source>
        <dbReference type="ARBA" id="ARBA00022989"/>
    </source>
</evidence>
<proteinExistence type="inferred from homology"/>
<dbReference type="InterPro" id="IPR011009">
    <property type="entry name" value="Kinase-like_dom_sf"/>
</dbReference>
<dbReference type="Proteomes" id="UP000316621">
    <property type="component" value="Chromosome 9"/>
</dbReference>
<dbReference type="InterPro" id="IPR013210">
    <property type="entry name" value="LRR_N_plant-typ"/>
</dbReference>
<organism evidence="25 26">
    <name type="scientific">Papaver somniferum</name>
    <name type="common">Opium poppy</name>
    <dbReference type="NCBI Taxonomy" id="3469"/>
    <lineage>
        <taxon>Eukaryota</taxon>
        <taxon>Viridiplantae</taxon>
        <taxon>Streptophyta</taxon>
        <taxon>Embryophyta</taxon>
        <taxon>Tracheophyta</taxon>
        <taxon>Spermatophyta</taxon>
        <taxon>Magnoliopsida</taxon>
        <taxon>Ranunculales</taxon>
        <taxon>Papaveraceae</taxon>
        <taxon>Papaveroideae</taxon>
        <taxon>Papaver</taxon>
    </lineage>
</organism>
<keyword evidence="17" id="KW-0325">Glycoprotein</keyword>
<evidence type="ECO:0000256" key="11">
    <source>
        <dbReference type="ARBA" id="ARBA00022777"/>
    </source>
</evidence>
<dbReference type="InterPro" id="IPR000719">
    <property type="entry name" value="Prot_kinase_dom"/>
</dbReference>
<sequence>MGGDQKKLVYSANFLLLLLVCSVAVVVSETDPGDLQILLDFQKGLDNPELLKWPTNDADPCKGPWPHVFCNGNRIAQIQVQELGLIGPLPHNFNQLTELENLGLQRNKFNGKLPTFKGLSKLGKAYLGGNQFDTIPSDFFQGLDSLQILTLEENPLNKTTGWSIPSDLQNSAQLQTLSMTRCNLIGSIPDWLGSMASLESLRLSNNRLTGLLPESFKDSSLKNLWLNDQNGGGFTGTIDVIASMTSLTTAWLHGNQFTGMIPSSIGELTSLEDLNLNRNQLSGIVPAGLTELKSLQKLDLSNNHLMGPTPKFISGNFSMSNNAFCQDVPGAACSAEVMVLIDFLAALNFPVRLTSQWGGNDPCKGQWFGLSCEDQKVSVINLPNQHLNGSLSPSIGKLDSLRRIQLKQNNITGQIPASLAELKSLTSVDVSYNNIQPPLPKFSSRVEIFTEGNPPLDSGQDGKTIGGDPPSSPGTPSGTGTNDGDKSSPGGSKSGGGSKLVVIVVPIVSFALLVLLAVPLSMYFCKKRKGNPAPSSYVVHPRDPSDSANMVKIVVTNGSTGSLSTLPGSSHQSINSAGTNESHIIESGNLVISVQVLRNVTNNFASENELGKGGFGRVYKGELDDGTKIAVKRMECAVINDRALHEFQSEIAVLSKVRHRHLVSLLGYSIEGNERLLVYEYMPQGALSKHLFQWDSLKMEPLSWKRRLNIALDVARGMDYLHNLARESFIHRDLKSSNILLGDDYRAKVSDFGLVKLSPDGAKSIVTQLAGTFGYLAPEYAVTGKITTKADVFSFGVVLMELVTGLIALDESRSEETRYLASWFWQVKSNKERLRAAVDRALEVTEETFESVCVIAELAGHCTAREPHQRPDMSHAVNVLSPLVEKWKPVADETEEEYSGIDYNLPLNQMVKGWKESEDKDISYSGVNDSQGSIPSTPAGFANSFTSADGR</sequence>
<evidence type="ECO:0000256" key="21">
    <source>
        <dbReference type="SAM" id="MobiDB-lite"/>
    </source>
</evidence>
<dbReference type="EMBL" id="CM010723">
    <property type="protein sequence ID" value="RZC78536.1"/>
    <property type="molecule type" value="Genomic_DNA"/>
</dbReference>
<accession>A0A4Y7L054</accession>
<evidence type="ECO:0000256" key="6">
    <source>
        <dbReference type="ARBA" id="ARBA00022679"/>
    </source>
</evidence>
<dbReference type="InterPro" id="IPR017441">
    <property type="entry name" value="Protein_kinase_ATP_BS"/>
</dbReference>
<comment type="catalytic activity">
    <reaction evidence="19">
        <text>L-seryl-[protein] + ATP = O-phospho-L-seryl-[protein] + ADP + H(+)</text>
        <dbReference type="Rhea" id="RHEA:17989"/>
        <dbReference type="Rhea" id="RHEA-COMP:9863"/>
        <dbReference type="Rhea" id="RHEA-COMP:11604"/>
        <dbReference type="ChEBI" id="CHEBI:15378"/>
        <dbReference type="ChEBI" id="CHEBI:29999"/>
        <dbReference type="ChEBI" id="CHEBI:30616"/>
        <dbReference type="ChEBI" id="CHEBI:83421"/>
        <dbReference type="ChEBI" id="CHEBI:456216"/>
        <dbReference type="EC" id="2.7.11.1"/>
    </reaction>
</comment>
<evidence type="ECO:0000256" key="3">
    <source>
        <dbReference type="ARBA" id="ARBA00012513"/>
    </source>
</evidence>
<dbReference type="InterPro" id="IPR052422">
    <property type="entry name" value="Auxin_Ser/Thr_Kinase"/>
</dbReference>
<feature type="region of interest" description="Disordered" evidence="21">
    <location>
        <begin position="450"/>
        <end position="495"/>
    </location>
</feature>
<dbReference type="EC" id="2.7.11.1" evidence="3"/>
<protein>
    <recommendedName>
        <fullName evidence="3">non-specific serine/threonine protein kinase</fullName>
        <ecNumber evidence="3">2.7.11.1</ecNumber>
    </recommendedName>
</protein>
<dbReference type="FunFam" id="3.80.10.10:FF:000190">
    <property type="entry name" value="Receptor-like kinase TMK4"/>
    <property type="match status" value="1"/>
</dbReference>
<feature type="region of interest" description="Disordered" evidence="21">
    <location>
        <begin position="921"/>
        <end position="951"/>
    </location>
</feature>
<dbReference type="Pfam" id="PF00560">
    <property type="entry name" value="LRR_1"/>
    <property type="match status" value="2"/>
</dbReference>
<evidence type="ECO:0000256" key="16">
    <source>
        <dbReference type="ARBA" id="ARBA00023170"/>
    </source>
</evidence>
<evidence type="ECO:0000256" key="15">
    <source>
        <dbReference type="ARBA" id="ARBA00023157"/>
    </source>
</evidence>
<dbReference type="InterPro" id="IPR003591">
    <property type="entry name" value="Leu-rich_rpt_typical-subtyp"/>
</dbReference>
<keyword evidence="10 20" id="KW-0547">Nucleotide-binding</keyword>
<gene>
    <name evidence="25" type="ORF">C5167_002725</name>
</gene>
<evidence type="ECO:0000256" key="1">
    <source>
        <dbReference type="ARBA" id="ARBA00004167"/>
    </source>
</evidence>
<name>A0A4Y7L054_PAPSO</name>
<comment type="catalytic activity">
    <reaction evidence="18">
        <text>L-threonyl-[protein] + ATP = O-phospho-L-threonyl-[protein] + ADP + H(+)</text>
        <dbReference type="Rhea" id="RHEA:46608"/>
        <dbReference type="Rhea" id="RHEA-COMP:11060"/>
        <dbReference type="Rhea" id="RHEA-COMP:11605"/>
        <dbReference type="ChEBI" id="CHEBI:15378"/>
        <dbReference type="ChEBI" id="CHEBI:30013"/>
        <dbReference type="ChEBI" id="CHEBI:30616"/>
        <dbReference type="ChEBI" id="CHEBI:61977"/>
        <dbReference type="ChEBI" id="CHEBI:456216"/>
        <dbReference type="EC" id="2.7.11.1"/>
    </reaction>
</comment>
<keyword evidence="14 22" id="KW-0472">Membrane</keyword>
<dbReference type="SUPFAM" id="SSF52058">
    <property type="entry name" value="L domain-like"/>
    <property type="match status" value="2"/>
</dbReference>
<dbReference type="Gene3D" id="3.30.200.20">
    <property type="entry name" value="Phosphorylase Kinase, domain 1"/>
    <property type="match status" value="1"/>
</dbReference>
<dbReference type="PANTHER" id="PTHR47986:SF1">
    <property type="entry name" value="OS04G0685900 PROTEIN"/>
    <property type="match status" value="1"/>
</dbReference>
<dbReference type="AlphaFoldDB" id="A0A4Y7L054"/>
<evidence type="ECO:0000256" key="19">
    <source>
        <dbReference type="ARBA" id="ARBA00048679"/>
    </source>
</evidence>
<evidence type="ECO:0000256" key="12">
    <source>
        <dbReference type="ARBA" id="ARBA00022840"/>
    </source>
</evidence>
<keyword evidence="4" id="KW-0723">Serine/threonine-protein kinase</keyword>
<keyword evidence="8 23" id="KW-0732">Signal</keyword>
<dbReference type="InterPro" id="IPR001611">
    <property type="entry name" value="Leu-rich_rpt"/>
</dbReference>
<keyword evidence="9" id="KW-0677">Repeat</keyword>
<feature type="domain" description="Protein kinase" evidence="24">
    <location>
        <begin position="604"/>
        <end position="884"/>
    </location>
</feature>
<dbReference type="SMART" id="SM00369">
    <property type="entry name" value="LRR_TYP"/>
    <property type="match status" value="6"/>
</dbReference>
<keyword evidence="12 20" id="KW-0067">ATP-binding</keyword>
<feature type="transmembrane region" description="Helical" evidence="22">
    <location>
        <begin position="500"/>
        <end position="525"/>
    </location>
</feature>
<keyword evidence="7 22" id="KW-0812">Transmembrane</keyword>
<comment type="similarity">
    <text evidence="2">Belongs to the protein kinase superfamily. Ser/Thr protein kinase family.</text>
</comment>
<evidence type="ECO:0000256" key="22">
    <source>
        <dbReference type="SAM" id="Phobius"/>
    </source>
</evidence>
<evidence type="ECO:0000259" key="24">
    <source>
        <dbReference type="PROSITE" id="PS50011"/>
    </source>
</evidence>
<evidence type="ECO:0000256" key="7">
    <source>
        <dbReference type="ARBA" id="ARBA00022692"/>
    </source>
</evidence>
<feature type="compositionally biased region" description="Low complexity" evidence="21">
    <location>
        <begin position="466"/>
        <end position="491"/>
    </location>
</feature>
<evidence type="ECO:0000313" key="26">
    <source>
        <dbReference type="Proteomes" id="UP000316621"/>
    </source>
</evidence>
<dbReference type="FunFam" id="3.80.10.10:FF:000129">
    <property type="entry name" value="Leucine-rich repeat receptor-like kinase"/>
    <property type="match status" value="1"/>
</dbReference>
<dbReference type="Gene3D" id="3.80.10.10">
    <property type="entry name" value="Ribonuclease Inhibitor"/>
    <property type="match status" value="2"/>
</dbReference>
<comment type="subcellular location">
    <subcellularLocation>
        <location evidence="1">Membrane</location>
        <topology evidence="1">Single-pass membrane protein</topology>
    </subcellularLocation>
</comment>
<evidence type="ECO:0000256" key="9">
    <source>
        <dbReference type="ARBA" id="ARBA00022737"/>
    </source>
</evidence>
<keyword evidence="15" id="KW-1015">Disulfide bond</keyword>
<dbReference type="Pfam" id="PF07714">
    <property type="entry name" value="PK_Tyr_Ser-Thr"/>
    <property type="match status" value="1"/>
</dbReference>
<reference evidence="25 26" key="1">
    <citation type="journal article" date="2018" name="Science">
        <title>The opium poppy genome and morphinan production.</title>
        <authorList>
            <person name="Guo L."/>
            <person name="Winzer T."/>
            <person name="Yang X."/>
            <person name="Li Y."/>
            <person name="Ning Z."/>
            <person name="He Z."/>
            <person name="Teodor R."/>
            <person name="Lu Y."/>
            <person name="Bowser T.A."/>
            <person name="Graham I.A."/>
            <person name="Ye K."/>
        </authorList>
    </citation>
    <scope>NUCLEOTIDE SEQUENCE [LARGE SCALE GENOMIC DNA]</scope>
    <source>
        <strain evidence="26">cv. HN1</strain>
        <tissue evidence="25">Leaves</tissue>
    </source>
</reference>
<dbReference type="Pfam" id="PF13516">
    <property type="entry name" value="LRR_6"/>
    <property type="match status" value="1"/>
</dbReference>
<dbReference type="Gene3D" id="1.10.510.10">
    <property type="entry name" value="Transferase(Phosphotransferase) domain 1"/>
    <property type="match status" value="1"/>
</dbReference>
<dbReference type="GO" id="GO:0004674">
    <property type="term" value="F:protein serine/threonine kinase activity"/>
    <property type="evidence" value="ECO:0007669"/>
    <property type="project" value="UniProtKB-KW"/>
</dbReference>
<dbReference type="Pfam" id="PF08263">
    <property type="entry name" value="LRRNT_2"/>
    <property type="match status" value="2"/>
</dbReference>
<dbReference type="GO" id="GO:0016020">
    <property type="term" value="C:membrane"/>
    <property type="evidence" value="ECO:0007669"/>
    <property type="project" value="UniProtKB-SubCell"/>
</dbReference>
<dbReference type="Pfam" id="PF13855">
    <property type="entry name" value="LRR_8"/>
    <property type="match status" value="1"/>
</dbReference>
<feature type="signal peptide" evidence="23">
    <location>
        <begin position="1"/>
        <end position="28"/>
    </location>
</feature>
<evidence type="ECO:0000256" key="10">
    <source>
        <dbReference type="ARBA" id="ARBA00022741"/>
    </source>
</evidence>
<dbReference type="PROSITE" id="PS50011">
    <property type="entry name" value="PROTEIN_KINASE_DOM"/>
    <property type="match status" value="1"/>
</dbReference>
<evidence type="ECO:0000256" key="23">
    <source>
        <dbReference type="SAM" id="SignalP"/>
    </source>
</evidence>
<dbReference type="PROSITE" id="PS51450">
    <property type="entry name" value="LRR"/>
    <property type="match status" value="1"/>
</dbReference>
<dbReference type="FunFam" id="1.10.510.10:FF:000198">
    <property type="entry name" value="receptor protein kinase TMK1"/>
    <property type="match status" value="1"/>
</dbReference>
<keyword evidence="13 22" id="KW-1133">Transmembrane helix</keyword>
<keyword evidence="11" id="KW-0418">Kinase</keyword>
<dbReference type="PANTHER" id="PTHR47986">
    <property type="entry name" value="OSJNBA0070M12.3 PROTEIN"/>
    <property type="match status" value="1"/>
</dbReference>
<dbReference type="InterPro" id="IPR032675">
    <property type="entry name" value="LRR_dom_sf"/>
</dbReference>
<dbReference type="PROSITE" id="PS00107">
    <property type="entry name" value="PROTEIN_KINASE_ATP"/>
    <property type="match status" value="1"/>
</dbReference>
<evidence type="ECO:0000256" key="20">
    <source>
        <dbReference type="PROSITE-ProRule" id="PRU10141"/>
    </source>
</evidence>
<dbReference type="InterPro" id="IPR001245">
    <property type="entry name" value="Ser-Thr/Tyr_kinase_cat_dom"/>
</dbReference>
<dbReference type="OrthoDB" id="2018786at2759"/>
<dbReference type="SMART" id="SM00220">
    <property type="entry name" value="S_TKc"/>
    <property type="match status" value="1"/>
</dbReference>
<keyword evidence="5" id="KW-0433">Leucine-rich repeat</keyword>
<evidence type="ECO:0000256" key="14">
    <source>
        <dbReference type="ARBA" id="ARBA00023136"/>
    </source>
</evidence>
<evidence type="ECO:0000256" key="2">
    <source>
        <dbReference type="ARBA" id="ARBA00008684"/>
    </source>
</evidence>
<evidence type="ECO:0000313" key="25">
    <source>
        <dbReference type="EMBL" id="RZC78536.1"/>
    </source>
</evidence>